<dbReference type="Pfam" id="PF12697">
    <property type="entry name" value="Abhydrolase_6"/>
    <property type="match status" value="1"/>
</dbReference>
<evidence type="ECO:0000313" key="3">
    <source>
        <dbReference type="Proteomes" id="UP000325243"/>
    </source>
</evidence>
<protein>
    <submittedName>
        <fullName evidence="2">Alpha/beta hydrolase</fullName>
    </submittedName>
</protein>
<dbReference type="InterPro" id="IPR029058">
    <property type="entry name" value="AB_hydrolase_fold"/>
</dbReference>
<proteinExistence type="predicted"/>
<gene>
    <name evidence="2" type="ORF">FYC51_18765</name>
</gene>
<dbReference type="InterPro" id="IPR000073">
    <property type="entry name" value="AB_hydrolase_1"/>
</dbReference>
<organism evidence="2 3">
    <name type="scientific">Agromyces mariniharenae</name>
    <dbReference type="NCBI Taxonomy" id="2604423"/>
    <lineage>
        <taxon>Bacteria</taxon>
        <taxon>Bacillati</taxon>
        <taxon>Actinomycetota</taxon>
        <taxon>Actinomycetes</taxon>
        <taxon>Micrococcales</taxon>
        <taxon>Microbacteriaceae</taxon>
        <taxon>Agromyces</taxon>
    </lineage>
</organism>
<dbReference type="EMBL" id="VSSB01000002">
    <property type="protein sequence ID" value="TYL51160.1"/>
    <property type="molecule type" value="Genomic_DNA"/>
</dbReference>
<dbReference type="GO" id="GO:0016787">
    <property type="term" value="F:hydrolase activity"/>
    <property type="evidence" value="ECO:0007669"/>
    <property type="project" value="UniProtKB-KW"/>
</dbReference>
<dbReference type="SUPFAM" id="SSF53474">
    <property type="entry name" value="alpha/beta-Hydrolases"/>
    <property type="match status" value="1"/>
</dbReference>
<evidence type="ECO:0000313" key="2">
    <source>
        <dbReference type="EMBL" id="TYL51160.1"/>
    </source>
</evidence>
<name>A0A5S4V3S6_9MICO</name>
<evidence type="ECO:0000259" key="1">
    <source>
        <dbReference type="Pfam" id="PF12697"/>
    </source>
</evidence>
<dbReference type="Proteomes" id="UP000325243">
    <property type="component" value="Unassembled WGS sequence"/>
</dbReference>
<keyword evidence="3" id="KW-1185">Reference proteome</keyword>
<feature type="domain" description="AB hydrolase-1" evidence="1">
    <location>
        <begin position="211"/>
        <end position="367"/>
    </location>
</feature>
<dbReference type="Gene3D" id="3.40.50.1820">
    <property type="entry name" value="alpha/beta hydrolase"/>
    <property type="match status" value="1"/>
</dbReference>
<dbReference type="RefSeq" id="WP_148735256.1">
    <property type="nucleotide sequence ID" value="NZ_VSSB01000002.1"/>
</dbReference>
<accession>A0A5S4V3S6</accession>
<dbReference type="AlphaFoldDB" id="A0A5S4V3S6"/>
<reference evidence="2 3" key="1">
    <citation type="submission" date="2019-08" db="EMBL/GenBank/DDBJ databases">
        <authorList>
            <person name="Hu J."/>
        </authorList>
    </citation>
    <scope>NUCLEOTIDE SEQUENCE [LARGE SCALE GENOMIC DNA]</scope>
    <source>
        <strain evidence="2 3">NEAU-184</strain>
    </source>
</reference>
<keyword evidence="2" id="KW-0378">Hydrolase</keyword>
<comment type="caution">
    <text evidence="2">The sequence shown here is derived from an EMBL/GenBank/DDBJ whole genome shotgun (WGS) entry which is preliminary data.</text>
</comment>
<sequence length="399" mass="43595">MGTNRSTLLFVHGTGVRGKAYAATLEAIKKTVDDRGLDVDVKGCFWGESEGAKLRLNGVSIPDYLAAGGGQQPSAADEEVALWSVLYTDPLYELRLLRNYDDSTTEVVLGEAPPATLIRDDVERFTASDDLTLLLESNHLMDWFPPALQTVASSPEFAQALDTAPAEPLLHRQAIARAIVAQTLVDSMEAGNDPVSGTVRDAIVEAVTTQLHGYGMGISDFLLRPFKGLALRYATYRLTKDRGDLTDKLTDPGGDIMRFLARGDDARRFLEQSIQDCGDGPVILLAHSLGGIMCADLLVRKQVDNVDLLITVGSQAPFLYEIGALPSLEPPDSLPDHFPRWLNVYDRRDLLSYVGAEVFPERVSDLEVDNGQPFPYSHSAYWSNPEVWAGVEGALNGHH</sequence>